<keyword evidence="2" id="KW-1185">Reference proteome</keyword>
<evidence type="ECO:0000313" key="1">
    <source>
        <dbReference type="EMBL" id="GMT35303.1"/>
    </source>
</evidence>
<accession>A0AAV5WX65</accession>
<sequence length="123" mass="13907">SAPSESQTRKLTFDGTYSKEIKAEYMGMTMEAFENEIQKEIKCEPIDPDELIMTDHLKKKPDQPHILSYEHPYLTPEFRARMDREKAHSDQLRAPCAKPNEVVVKEEPMDDYCSSGGAAAAAA</sequence>
<comment type="caution">
    <text evidence="1">The sequence shown here is derived from an EMBL/GenBank/DDBJ whole genome shotgun (WGS) entry which is preliminary data.</text>
</comment>
<organism evidence="1 2">
    <name type="scientific">Pristionchus fissidentatus</name>
    <dbReference type="NCBI Taxonomy" id="1538716"/>
    <lineage>
        <taxon>Eukaryota</taxon>
        <taxon>Metazoa</taxon>
        <taxon>Ecdysozoa</taxon>
        <taxon>Nematoda</taxon>
        <taxon>Chromadorea</taxon>
        <taxon>Rhabditida</taxon>
        <taxon>Rhabditina</taxon>
        <taxon>Diplogasteromorpha</taxon>
        <taxon>Diplogasteroidea</taxon>
        <taxon>Neodiplogasteridae</taxon>
        <taxon>Pristionchus</taxon>
    </lineage>
</organism>
<dbReference type="EMBL" id="BTSY01000007">
    <property type="protein sequence ID" value="GMT35303.1"/>
    <property type="molecule type" value="Genomic_DNA"/>
</dbReference>
<gene>
    <name evidence="1" type="ORF">PFISCL1PPCAC_26600</name>
</gene>
<dbReference type="AlphaFoldDB" id="A0AAV5WX65"/>
<evidence type="ECO:0000313" key="2">
    <source>
        <dbReference type="Proteomes" id="UP001432322"/>
    </source>
</evidence>
<dbReference type="Proteomes" id="UP001432322">
    <property type="component" value="Unassembled WGS sequence"/>
</dbReference>
<reference evidence="1" key="1">
    <citation type="submission" date="2023-10" db="EMBL/GenBank/DDBJ databases">
        <title>Genome assembly of Pristionchus species.</title>
        <authorList>
            <person name="Yoshida K."/>
            <person name="Sommer R.J."/>
        </authorList>
    </citation>
    <scope>NUCLEOTIDE SEQUENCE</scope>
    <source>
        <strain evidence="1">RS5133</strain>
    </source>
</reference>
<protein>
    <submittedName>
        <fullName evidence="1">Uncharacterized protein</fullName>
    </submittedName>
</protein>
<proteinExistence type="predicted"/>
<feature type="non-terminal residue" evidence="1">
    <location>
        <position position="1"/>
    </location>
</feature>
<feature type="non-terminal residue" evidence="1">
    <location>
        <position position="123"/>
    </location>
</feature>
<name>A0AAV5WX65_9BILA</name>